<dbReference type="AlphaFoldDB" id="A0A2S6I006"/>
<dbReference type="RefSeq" id="WP_104421853.1">
    <property type="nucleotide sequence ID" value="NZ_PTJC01000010.1"/>
</dbReference>
<accession>A0A2S6I006</accession>
<dbReference type="Gene3D" id="3.40.1360.10">
    <property type="match status" value="1"/>
</dbReference>
<protein>
    <submittedName>
        <fullName evidence="1">Toprim domain-containing protein</fullName>
    </submittedName>
</protein>
<dbReference type="Pfam" id="PF13155">
    <property type="entry name" value="Toprim_2"/>
    <property type="match status" value="1"/>
</dbReference>
<evidence type="ECO:0000313" key="1">
    <source>
        <dbReference type="EMBL" id="PPK83924.1"/>
    </source>
</evidence>
<gene>
    <name evidence="1" type="ORF">CLV84_4296</name>
</gene>
<dbReference type="SUPFAM" id="SSF57783">
    <property type="entry name" value="Zinc beta-ribbon"/>
    <property type="match status" value="1"/>
</dbReference>
<dbReference type="InterPro" id="IPR036977">
    <property type="entry name" value="DNA_primase_Znf_CHC2"/>
</dbReference>
<dbReference type="GO" id="GO:0003677">
    <property type="term" value="F:DNA binding"/>
    <property type="evidence" value="ECO:0007669"/>
    <property type="project" value="InterPro"/>
</dbReference>
<organism evidence="1 2">
    <name type="scientific">Neolewinella xylanilytica</name>
    <dbReference type="NCBI Taxonomy" id="1514080"/>
    <lineage>
        <taxon>Bacteria</taxon>
        <taxon>Pseudomonadati</taxon>
        <taxon>Bacteroidota</taxon>
        <taxon>Saprospiria</taxon>
        <taxon>Saprospirales</taxon>
        <taxon>Lewinellaceae</taxon>
        <taxon>Neolewinella</taxon>
    </lineage>
</organism>
<dbReference type="OrthoDB" id="8536512at2"/>
<reference evidence="1 2" key="1">
    <citation type="submission" date="2018-02" db="EMBL/GenBank/DDBJ databases">
        <title>Genomic Encyclopedia of Archaeal and Bacterial Type Strains, Phase II (KMG-II): from individual species to whole genera.</title>
        <authorList>
            <person name="Goeker M."/>
        </authorList>
    </citation>
    <scope>NUCLEOTIDE SEQUENCE [LARGE SCALE GENOMIC DNA]</scope>
    <source>
        <strain evidence="1 2">DSM 29526</strain>
    </source>
</reference>
<proteinExistence type="predicted"/>
<dbReference type="GO" id="GO:0006260">
    <property type="term" value="P:DNA replication"/>
    <property type="evidence" value="ECO:0007669"/>
    <property type="project" value="InterPro"/>
</dbReference>
<dbReference type="Gene3D" id="3.90.580.10">
    <property type="entry name" value="Zinc finger, CHC2-type domain"/>
    <property type="match status" value="1"/>
</dbReference>
<sequence>MNTDQAKSLDLPKIMSRLGHEPVRSVKGGRELWYKSPFRSEEEPSFHTSFLGGKWIWNDFADQGGTVIDFIMRHEGYTSVTDALNFLTSMFQGHLFDTPVGRVGGKSSKLSSPSLFSFQQQARLDGVAVDRDFSEATLELVAVKPLQSPLIFSYLASRGISRQLAQEYLKLVQYRNHKRPSAKPYFAFGQENVSGGWEIRSASDGTGKFKSALVCRDITVHSGREEGRGAVSVFEGMLDHLSLLTMFGTSRLKGDAIIMNALSSYQRTKTYIEAEGYTRVDLFLDNNTPGQEAAHVFADDFGDIVFNHSPSFAPHTDLNDALRAGAHPDFTPRSSPEP</sequence>
<dbReference type="GO" id="GO:0008270">
    <property type="term" value="F:zinc ion binding"/>
    <property type="evidence" value="ECO:0007669"/>
    <property type="project" value="InterPro"/>
</dbReference>
<dbReference type="EMBL" id="PTJC01000010">
    <property type="protein sequence ID" value="PPK83924.1"/>
    <property type="molecule type" value="Genomic_DNA"/>
</dbReference>
<evidence type="ECO:0000313" key="2">
    <source>
        <dbReference type="Proteomes" id="UP000237662"/>
    </source>
</evidence>
<dbReference type="Proteomes" id="UP000237662">
    <property type="component" value="Unassembled WGS sequence"/>
</dbReference>
<name>A0A2S6I006_9BACT</name>
<comment type="caution">
    <text evidence="1">The sequence shown here is derived from an EMBL/GenBank/DDBJ whole genome shotgun (WGS) entry which is preliminary data.</text>
</comment>
<keyword evidence="2" id="KW-1185">Reference proteome</keyword>